<dbReference type="OrthoDB" id="286301at2759"/>
<feature type="domain" description="FAS1" evidence="1">
    <location>
        <begin position="168"/>
        <end position="295"/>
    </location>
</feature>
<dbReference type="PANTHER" id="PTHR10900">
    <property type="entry name" value="PERIOSTIN-RELATED"/>
    <property type="match status" value="1"/>
</dbReference>
<dbReference type="FunFam" id="2.30.180.10:FF:000032">
    <property type="entry name" value="Fasciclin domain-containing protein, putative"/>
    <property type="match status" value="1"/>
</dbReference>
<dbReference type="InterPro" id="IPR050904">
    <property type="entry name" value="Adhesion/Biosynth-related"/>
</dbReference>
<dbReference type="PANTHER" id="PTHR10900:SF77">
    <property type="entry name" value="FI19380P1"/>
    <property type="match status" value="1"/>
</dbReference>
<proteinExistence type="predicted"/>
<dbReference type="GO" id="GO:0016236">
    <property type="term" value="P:macroautophagy"/>
    <property type="evidence" value="ECO:0007669"/>
    <property type="project" value="TreeGrafter"/>
</dbReference>
<comment type="caution">
    <text evidence="2">The sequence shown here is derived from an EMBL/GenBank/DDBJ whole genome shotgun (WGS) entry which is preliminary data.</text>
</comment>
<dbReference type="Gene3D" id="2.30.180.10">
    <property type="entry name" value="FAS1 domain"/>
    <property type="match status" value="2"/>
</dbReference>
<feature type="domain" description="FAS1" evidence="1">
    <location>
        <begin position="17"/>
        <end position="166"/>
    </location>
</feature>
<evidence type="ECO:0000259" key="1">
    <source>
        <dbReference type="PROSITE" id="PS50213"/>
    </source>
</evidence>
<dbReference type="AlphaFoldDB" id="A0A8H7T9Y3"/>
<dbReference type="InterPro" id="IPR036378">
    <property type="entry name" value="FAS1_dom_sf"/>
</dbReference>
<gene>
    <name evidence="2" type="ORF">IFR04_011056</name>
</gene>
<dbReference type="Pfam" id="PF02469">
    <property type="entry name" value="Fasciclin"/>
    <property type="match status" value="2"/>
</dbReference>
<protein>
    <recommendedName>
        <fullName evidence="1">FAS1 domain-containing protein</fullName>
    </recommendedName>
</protein>
<name>A0A8H7T9Y3_9HELO</name>
<accession>A0A8H7T9Y3</accession>
<dbReference type="SUPFAM" id="SSF82153">
    <property type="entry name" value="FAS1 domain"/>
    <property type="match status" value="2"/>
</dbReference>
<dbReference type="Proteomes" id="UP000664132">
    <property type="component" value="Unassembled WGS sequence"/>
</dbReference>
<dbReference type="GO" id="GO:0000329">
    <property type="term" value="C:fungal-type vacuole membrane"/>
    <property type="evidence" value="ECO:0007669"/>
    <property type="project" value="TreeGrafter"/>
</dbReference>
<keyword evidence="3" id="KW-1185">Reference proteome</keyword>
<evidence type="ECO:0000313" key="3">
    <source>
        <dbReference type="Proteomes" id="UP000664132"/>
    </source>
</evidence>
<evidence type="ECO:0000313" key="2">
    <source>
        <dbReference type="EMBL" id="KAG4415822.1"/>
    </source>
</evidence>
<dbReference type="InterPro" id="IPR000782">
    <property type="entry name" value="FAS1_domain"/>
</dbReference>
<reference evidence="2" key="1">
    <citation type="submission" date="2021-02" db="EMBL/GenBank/DDBJ databases">
        <title>Genome sequence Cadophora malorum strain M34.</title>
        <authorList>
            <person name="Stefanovic E."/>
            <person name="Vu D."/>
            <person name="Scully C."/>
            <person name="Dijksterhuis J."/>
            <person name="Roader J."/>
            <person name="Houbraken J."/>
        </authorList>
    </citation>
    <scope>NUCLEOTIDE SEQUENCE</scope>
    <source>
        <strain evidence="2">M34</strain>
    </source>
</reference>
<dbReference type="PROSITE" id="PS50213">
    <property type="entry name" value="FAS1"/>
    <property type="match status" value="2"/>
</dbReference>
<dbReference type="SMART" id="SM00554">
    <property type="entry name" value="FAS1"/>
    <property type="match status" value="2"/>
</dbReference>
<dbReference type="EMBL" id="JAFJYH010000207">
    <property type="protein sequence ID" value="KAG4415822.1"/>
    <property type="molecule type" value="Genomic_DNA"/>
</dbReference>
<organism evidence="2 3">
    <name type="scientific">Cadophora malorum</name>
    <dbReference type="NCBI Taxonomy" id="108018"/>
    <lineage>
        <taxon>Eukaryota</taxon>
        <taxon>Fungi</taxon>
        <taxon>Dikarya</taxon>
        <taxon>Ascomycota</taxon>
        <taxon>Pezizomycotina</taxon>
        <taxon>Leotiomycetes</taxon>
        <taxon>Helotiales</taxon>
        <taxon>Ploettnerulaceae</taxon>
        <taxon>Cadophora</taxon>
    </lineage>
</organism>
<sequence length="379" mass="37426">MQLKNILPAALAAGAAAQSLTDVLAANNDTLSSLTSLISADPALLEALGGASNITILAPSNDALATFLNSTAGAAAATDPAAVAALLTYHVLNGTYPASAFTNTSQFIPTLLSNSSYSNVTGGQVVEARLRGETVSVFTGLLSASNVTVANVNFTGGVVHVIDTVLTVPQSASNTAGALNLTSLAGALTSADLVETVDGLSDVTIFAPSNEAFQAIGSALPNLSTEALSSILTYHVVQGTVGYSSILTNTTLETVNGESVTISIVDGSVFVNSARVTVPDVLIAGGVVHVIDSVLNPNNTSAAPPTAGATTTVPAFTGASSASDVPFTSGVSASTTVTAVPTRDPEATSTSTAGAAPMQTGMIGLGALFGGAALVMGNL</sequence>